<name>A0A0U1E101_9MYCO</name>
<evidence type="ECO:0000313" key="2">
    <source>
        <dbReference type="Proteomes" id="UP000182227"/>
    </source>
</evidence>
<proteinExistence type="predicted"/>
<protein>
    <submittedName>
        <fullName evidence="1">Uncharacterized protein</fullName>
    </submittedName>
</protein>
<accession>A0A0U1E101</accession>
<reference evidence="1 2" key="1">
    <citation type="submission" date="2015-03" db="EMBL/GenBank/DDBJ databases">
        <authorList>
            <person name="Murphy D."/>
        </authorList>
    </citation>
    <scope>NUCLEOTIDE SEQUENCE [LARGE SCALE GENOMIC DNA]</scope>
    <source>
        <strain evidence="1 2">D16</strain>
    </source>
</reference>
<dbReference type="AlphaFoldDB" id="A0A0U1E101"/>
<evidence type="ECO:0000313" key="1">
    <source>
        <dbReference type="EMBL" id="CQD25136.1"/>
    </source>
</evidence>
<dbReference type="Proteomes" id="UP000182227">
    <property type="component" value="Unassembled WGS sequence"/>
</dbReference>
<dbReference type="EMBL" id="CTEF01000009">
    <property type="protein sequence ID" value="CQD25136.1"/>
    <property type="molecule type" value="Genomic_DNA"/>
</dbReference>
<gene>
    <name evidence="1" type="ORF">BN970_06934</name>
</gene>
<sequence>MALGIPRSLDSVSAALPVMNSVMCGLLGDGVQVGLAAALQVSLWDFAGDNAFDEPKGEPLHAVGVEVAGRPNVVERAAQEMFAA</sequence>
<organism evidence="1 2">
    <name type="scientific">Mycolicibacterium conceptionense</name>
    <dbReference type="NCBI Taxonomy" id="451644"/>
    <lineage>
        <taxon>Bacteria</taxon>
        <taxon>Bacillati</taxon>
        <taxon>Actinomycetota</taxon>
        <taxon>Actinomycetes</taxon>
        <taxon>Mycobacteriales</taxon>
        <taxon>Mycobacteriaceae</taxon>
        <taxon>Mycolicibacterium</taxon>
    </lineage>
</organism>